<name>A0A1H4ANC6_9GAMM</name>
<proteinExistence type="predicted"/>
<feature type="compositionally biased region" description="Polar residues" evidence="1">
    <location>
        <begin position="300"/>
        <end position="315"/>
    </location>
</feature>
<sequence>MTPLPPPELFSPLLTPTPAERLLTHQATAVQHFQRLASGSELRLMCLGRELASSLFTAPGMEALLAAPFSDALEQVLRQQSEPPLASPAEAIFASKASMALHAPPAATPARKVLMPEPFSPLGTQHPQANPHLTTFSRTKTQPLPDKYPVTRQALASPPQKPDLSAVTLGRKPFGKTPQQNKNRSQTTRPFPTKLDAEAAQRQLTMRASRIGATAAWNIPINPPASPNPSRVEQKPQKEPHTLASIAAAERQLAACLGGLASRRGIPSRQQPPEQFKNNDWGIPESPTSGRFEKPLVHQSARQTARQTASSSPAHSPNDAYVKPAGGIYGLRGLAAQAVGPIDPESPSRQGSAVTAPAQTRFDNMVTSALGSHSTLATELAKVLNEEARRAGIDLDEVGS</sequence>
<evidence type="ECO:0000256" key="1">
    <source>
        <dbReference type="SAM" id="MobiDB-lite"/>
    </source>
</evidence>
<reference evidence="2 3" key="1">
    <citation type="submission" date="2016-10" db="EMBL/GenBank/DDBJ databases">
        <authorList>
            <person name="de Groot N.N."/>
        </authorList>
    </citation>
    <scope>NUCLEOTIDE SEQUENCE [LARGE SCALE GENOMIC DNA]</scope>
    <source>
        <strain evidence="2 3">DSM 21228</strain>
    </source>
</reference>
<accession>A0A1H4ANC6</accession>
<organism evidence="2 3">
    <name type="scientific">Thiothrix caldifontis</name>
    <dbReference type="NCBI Taxonomy" id="525918"/>
    <lineage>
        <taxon>Bacteria</taxon>
        <taxon>Pseudomonadati</taxon>
        <taxon>Pseudomonadota</taxon>
        <taxon>Gammaproteobacteria</taxon>
        <taxon>Thiotrichales</taxon>
        <taxon>Thiotrichaceae</taxon>
        <taxon>Thiothrix</taxon>
    </lineage>
</organism>
<keyword evidence="3" id="KW-1185">Reference proteome</keyword>
<dbReference type="EMBL" id="FNQP01000007">
    <property type="protein sequence ID" value="SEA37410.1"/>
    <property type="molecule type" value="Genomic_DNA"/>
</dbReference>
<evidence type="ECO:0000313" key="3">
    <source>
        <dbReference type="Proteomes" id="UP000199397"/>
    </source>
</evidence>
<dbReference type="Proteomes" id="UP000199397">
    <property type="component" value="Unassembled WGS sequence"/>
</dbReference>
<feature type="region of interest" description="Disordered" evidence="1">
    <location>
        <begin position="215"/>
        <end position="239"/>
    </location>
</feature>
<feature type="region of interest" description="Disordered" evidence="1">
    <location>
        <begin position="151"/>
        <end position="194"/>
    </location>
</feature>
<feature type="compositionally biased region" description="Polar residues" evidence="1">
    <location>
        <begin position="177"/>
        <end position="190"/>
    </location>
</feature>
<dbReference type="STRING" id="525918.SAMN05660964_01434"/>
<feature type="compositionally biased region" description="Polar residues" evidence="1">
    <location>
        <begin position="268"/>
        <end position="278"/>
    </location>
</feature>
<feature type="region of interest" description="Disordered" evidence="1">
    <location>
        <begin position="263"/>
        <end position="323"/>
    </location>
</feature>
<dbReference type="AlphaFoldDB" id="A0A1H4ANC6"/>
<gene>
    <name evidence="2" type="ORF">SAMN05660964_01434</name>
</gene>
<evidence type="ECO:0000313" key="2">
    <source>
        <dbReference type="EMBL" id="SEA37410.1"/>
    </source>
</evidence>
<protein>
    <submittedName>
        <fullName evidence="2">Uncharacterized protein</fullName>
    </submittedName>
</protein>
<dbReference type="RefSeq" id="WP_093066864.1">
    <property type="nucleotide sequence ID" value="NZ_FNQP01000007.1"/>
</dbReference>